<dbReference type="PANTHER" id="PTHR11410:SF0">
    <property type="entry name" value="ATP SYNTHASE SUBUNIT A"/>
    <property type="match status" value="1"/>
</dbReference>
<feature type="transmembrane region" description="Helical" evidence="13">
    <location>
        <begin position="126"/>
        <end position="148"/>
    </location>
</feature>
<evidence type="ECO:0000256" key="4">
    <source>
        <dbReference type="ARBA" id="ARBA00022448"/>
    </source>
</evidence>
<evidence type="ECO:0000256" key="6">
    <source>
        <dbReference type="ARBA" id="ARBA00022692"/>
    </source>
</evidence>
<evidence type="ECO:0000256" key="2">
    <source>
        <dbReference type="ARBA" id="ARBA00006810"/>
    </source>
</evidence>
<dbReference type="AlphaFoldDB" id="A0A895KTG1"/>
<keyword evidence="4" id="KW-0813">Transport</keyword>
<dbReference type="FunFam" id="1.20.120.220:FF:000003">
    <property type="entry name" value="ATP synthase subunit a"/>
    <property type="match status" value="1"/>
</dbReference>
<evidence type="ECO:0000256" key="10">
    <source>
        <dbReference type="ARBA" id="ARBA00023136"/>
    </source>
</evidence>
<dbReference type="RefSeq" id="YP_010170438.1">
    <property type="nucleotide sequence ID" value="NC_057606.1"/>
</dbReference>
<reference evidence="14" key="1">
    <citation type="journal article" date="2020" name="Int. J. Biol. Macromol.">
        <title>The 206 kbp mitochondrial genome of Phanerochaete carnosa reveals dynamics of introns, accumulation of repeat sequences and plasmid-derived genes.</title>
        <authorList>
            <person name="Wang X."/>
            <person name="Song A."/>
            <person name="Wang F."/>
            <person name="Chen M."/>
            <person name="Li X."/>
            <person name="Li Q."/>
            <person name="Liu N."/>
        </authorList>
    </citation>
    <scope>NUCLEOTIDE SEQUENCE</scope>
</reference>
<feature type="transmembrane region" description="Helical" evidence="13">
    <location>
        <begin position="43"/>
        <end position="61"/>
    </location>
</feature>
<keyword evidence="8 13" id="KW-1133">Transmembrane helix</keyword>
<dbReference type="PANTHER" id="PTHR11410">
    <property type="entry name" value="ATP SYNTHASE SUBUNIT A"/>
    <property type="match status" value="1"/>
</dbReference>
<proteinExistence type="inferred from homology"/>
<dbReference type="InterPro" id="IPR023011">
    <property type="entry name" value="ATP_synth_F0_asu_AS"/>
</dbReference>
<evidence type="ECO:0000256" key="13">
    <source>
        <dbReference type="SAM" id="Phobius"/>
    </source>
</evidence>
<dbReference type="GO" id="GO:0005743">
    <property type="term" value="C:mitochondrial inner membrane"/>
    <property type="evidence" value="ECO:0007669"/>
    <property type="project" value="UniProtKB-SubCell"/>
</dbReference>
<dbReference type="InterPro" id="IPR035908">
    <property type="entry name" value="F0_ATP_A_sf"/>
</dbReference>
<dbReference type="GO" id="GO:0045259">
    <property type="term" value="C:proton-transporting ATP synthase complex"/>
    <property type="evidence" value="ECO:0007669"/>
    <property type="project" value="UniProtKB-KW"/>
</dbReference>
<evidence type="ECO:0000256" key="9">
    <source>
        <dbReference type="ARBA" id="ARBA00023065"/>
    </source>
</evidence>
<dbReference type="NCBIfam" id="NF004482">
    <property type="entry name" value="PRK05815.2-4"/>
    <property type="match status" value="1"/>
</dbReference>
<keyword evidence="9" id="KW-0406">Ion transport</keyword>
<dbReference type="CDD" id="cd00310">
    <property type="entry name" value="ATP-synt_Fo_a_6"/>
    <property type="match status" value="1"/>
</dbReference>
<name>A0A895KTG1_9APHY</name>
<evidence type="ECO:0000256" key="8">
    <source>
        <dbReference type="ARBA" id="ARBA00022989"/>
    </source>
</evidence>
<evidence type="ECO:0000256" key="1">
    <source>
        <dbReference type="ARBA" id="ARBA00004448"/>
    </source>
</evidence>
<keyword evidence="10 13" id="KW-0472">Membrane</keyword>
<evidence type="ECO:0000256" key="11">
    <source>
        <dbReference type="ARBA" id="ARBA00023310"/>
    </source>
</evidence>
<comment type="subcellular location">
    <subcellularLocation>
        <location evidence="1 12">Mitochondrion inner membrane</location>
        <topology evidence="1 12">Multi-pass membrane protein</topology>
    </subcellularLocation>
</comment>
<dbReference type="PRINTS" id="PR00123">
    <property type="entry name" value="ATPASEA"/>
</dbReference>
<keyword evidence="7" id="KW-0375">Hydrogen ion transport</keyword>
<evidence type="ECO:0000256" key="5">
    <source>
        <dbReference type="ARBA" id="ARBA00022547"/>
    </source>
</evidence>
<keyword evidence="5" id="KW-0138">CF(0)</keyword>
<keyword evidence="6 13" id="KW-0812">Transmembrane</keyword>
<dbReference type="Gene3D" id="1.20.120.220">
    <property type="entry name" value="ATP synthase, F0 complex, subunit A"/>
    <property type="match status" value="1"/>
</dbReference>
<geneLocation type="mitochondrion" evidence="14"/>
<dbReference type="HAMAP" id="MF_01393">
    <property type="entry name" value="ATP_synth_a_bact"/>
    <property type="match status" value="1"/>
</dbReference>
<evidence type="ECO:0000256" key="3">
    <source>
        <dbReference type="ARBA" id="ARBA00021312"/>
    </source>
</evidence>
<protein>
    <recommendedName>
        <fullName evidence="3 12">ATP synthase subunit a</fullName>
    </recommendedName>
</protein>
<dbReference type="GeneID" id="67278566"/>
<evidence type="ECO:0000313" key="14">
    <source>
        <dbReference type="EMBL" id="QRZ60420.1"/>
    </source>
</evidence>
<organism evidence="14">
    <name type="scientific">Phanerochaete carnosa</name>
    <dbReference type="NCBI Taxonomy" id="231932"/>
    <lineage>
        <taxon>Eukaryota</taxon>
        <taxon>Fungi</taxon>
        <taxon>Dikarya</taxon>
        <taxon>Basidiomycota</taxon>
        <taxon>Agaricomycotina</taxon>
        <taxon>Agaricomycetes</taxon>
        <taxon>Polyporales</taxon>
        <taxon>Phanerochaetaceae</taxon>
        <taxon>Phanerochaete</taxon>
    </lineage>
</organism>
<feature type="transmembrane region" description="Helical" evidence="13">
    <location>
        <begin position="168"/>
        <end position="190"/>
    </location>
</feature>
<comment type="similarity">
    <text evidence="2">Belongs to the ATPase A chain family.</text>
</comment>
<evidence type="ECO:0000256" key="12">
    <source>
        <dbReference type="RuleBase" id="RU004450"/>
    </source>
</evidence>
<evidence type="ECO:0000256" key="7">
    <source>
        <dbReference type="ARBA" id="ARBA00022781"/>
    </source>
</evidence>
<dbReference type="GO" id="GO:0046933">
    <property type="term" value="F:proton-transporting ATP synthase activity, rotational mechanism"/>
    <property type="evidence" value="ECO:0007669"/>
    <property type="project" value="TreeGrafter"/>
</dbReference>
<dbReference type="NCBIfam" id="TIGR01131">
    <property type="entry name" value="ATP_synt_6_or_A"/>
    <property type="match status" value="1"/>
</dbReference>
<dbReference type="InterPro" id="IPR045083">
    <property type="entry name" value="ATP_synth_F0_asu_bact/mt"/>
</dbReference>
<dbReference type="InterPro" id="IPR000568">
    <property type="entry name" value="ATP_synth_F0_asu"/>
</dbReference>
<accession>A0A895KTG1</accession>
<dbReference type="Pfam" id="PF00119">
    <property type="entry name" value="ATP-synt_A"/>
    <property type="match status" value="1"/>
</dbReference>
<dbReference type="EMBL" id="MT090080">
    <property type="protein sequence ID" value="QRZ60420.1"/>
    <property type="molecule type" value="Genomic_DNA"/>
</dbReference>
<feature type="transmembrane region" description="Helical" evidence="13">
    <location>
        <begin position="95"/>
        <end position="114"/>
    </location>
</feature>
<keyword evidence="11" id="KW-0066">ATP synthesis</keyword>
<feature type="transmembrane region" description="Helical" evidence="13">
    <location>
        <begin position="235"/>
        <end position="253"/>
    </location>
</feature>
<dbReference type="PROSITE" id="PS00449">
    <property type="entry name" value="ATPASE_A"/>
    <property type="match status" value="1"/>
</dbReference>
<dbReference type="SUPFAM" id="SSF81336">
    <property type="entry name" value="F1F0 ATP synthase subunit A"/>
    <property type="match status" value="1"/>
</dbReference>
<sequence>MLITDCQTVVLKINSPLEQFEVTNLLGINSPFLGFFHLNLTNLALYSILVLAIIISIHYLGNNENKLVPSKWSIALESIYASINSMVREQLGKELYYPFIYSLFFFILTANLCGNVPYSFTITTSIMVSIGLSFTILIAVTILGLSIHNVSFFKYFVPSGTPLGLVPLLVLIEVISYLARAFSLGIRLFANVVAGHTLMKILATFLYQMFSVGFVMFIVTIIPFGLFLAIMGLELAVSFIQAYVFTILVCSYIKDAIELH</sequence>
<feature type="transmembrane region" description="Helical" evidence="13">
    <location>
        <begin position="202"/>
        <end position="229"/>
    </location>
</feature>
<gene>
    <name evidence="14" type="primary">atp6</name>
</gene>
<keyword evidence="14" id="KW-0496">Mitochondrion</keyword>